<dbReference type="EMBL" id="JQED01000057">
    <property type="protein sequence ID" value="KGJ86448.1"/>
    <property type="molecule type" value="Genomic_DNA"/>
</dbReference>
<accession>A0A099K9Z9</accession>
<dbReference type="PATRIC" id="fig|28229.4.peg.4508"/>
<sequence>MFTVMNNPTVWWPVVINVPIDGGETSNHEVSLQLEILEEDEYDELALKGEKAVLKRVIKAWKHIDDIDKKPLAYSGDNLDMLLKKSFVHRSFMVGYLNASIGAVVKN</sequence>
<protein>
    <submittedName>
        <fullName evidence="1">Uncharacterized protein</fullName>
    </submittedName>
</protein>
<dbReference type="AlphaFoldDB" id="A0A099K9Z9"/>
<comment type="caution">
    <text evidence="1">The sequence shown here is derived from an EMBL/GenBank/DDBJ whole genome shotgun (WGS) entry which is preliminary data.</text>
</comment>
<dbReference type="OrthoDB" id="6265118at2"/>
<name>A0A099K9Z9_COLPS</name>
<dbReference type="RefSeq" id="WP_033096072.1">
    <property type="nucleotide sequence ID" value="NZ_JQED01000057.1"/>
</dbReference>
<organism evidence="1 2">
    <name type="scientific">Colwellia psychrerythraea</name>
    <name type="common">Vibrio psychroerythus</name>
    <dbReference type="NCBI Taxonomy" id="28229"/>
    <lineage>
        <taxon>Bacteria</taxon>
        <taxon>Pseudomonadati</taxon>
        <taxon>Pseudomonadota</taxon>
        <taxon>Gammaproteobacteria</taxon>
        <taxon>Alteromonadales</taxon>
        <taxon>Colwelliaceae</taxon>
        <taxon>Colwellia</taxon>
    </lineage>
</organism>
<evidence type="ECO:0000313" key="1">
    <source>
        <dbReference type="EMBL" id="KGJ86448.1"/>
    </source>
</evidence>
<evidence type="ECO:0000313" key="2">
    <source>
        <dbReference type="Proteomes" id="UP000029843"/>
    </source>
</evidence>
<dbReference type="Proteomes" id="UP000029843">
    <property type="component" value="Unassembled WGS sequence"/>
</dbReference>
<reference evidence="1 2" key="1">
    <citation type="submission" date="2014-08" db="EMBL/GenBank/DDBJ databases">
        <title>Genomic and Phenotypic Diversity of Colwellia psychrerythraea strains from Disparate Marine Basins.</title>
        <authorList>
            <person name="Techtmann S.M."/>
            <person name="Stelling S.C."/>
            <person name="Utturkar S.M."/>
            <person name="Alshibli N."/>
            <person name="Harris A."/>
            <person name="Brown S.D."/>
            <person name="Hazen T.C."/>
        </authorList>
    </citation>
    <scope>NUCLEOTIDE SEQUENCE [LARGE SCALE GENOMIC DNA]</scope>
    <source>
        <strain evidence="1 2">ND2E</strain>
    </source>
</reference>
<gene>
    <name evidence="1" type="ORF">ND2E_1014</name>
</gene>
<proteinExistence type="predicted"/>